<accession>A0A2H9ZRX4</accession>
<protein>
    <submittedName>
        <fullName evidence="1">Uncharacterized protein</fullName>
    </submittedName>
</protein>
<reference evidence="1 2" key="1">
    <citation type="journal article" date="2017" name="Nature">
        <title>The Apostasia genome and the evolution of orchids.</title>
        <authorList>
            <person name="Zhang G.Q."/>
            <person name="Liu K.W."/>
            <person name="Li Z."/>
            <person name="Lohaus R."/>
            <person name="Hsiao Y.Y."/>
            <person name="Niu S.C."/>
            <person name="Wang J.Y."/>
            <person name="Lin Y.C."/>
            <person name="Xu Q."/>
            <person name="Chen L.J."/>
            <person name="Yoshida K."/>
            <person name="Fujiwara S."/>
            <person name="Wang Z.W."/>
            <person name="Zhang Y.Q."/>
            <person name="Mitsuda N."/>
            <person name="Wang M."/>
            <person name="Liu G.H."/>
            <person name="Pecoraro L."/>
            <person name="Huang H.X."/>
            <person name="Xiao X.J."/>
            <person name="Lin M."/>
            <person name="Wu X.Y."/>
            <person name="Wu W.L."/>
            <person name="Chen Y.Y."/>
            <person name="Chang S.B."/>
            <person name="Sakamoto S."/>
            <person name="Ohme-Takagi M."/>
            <person name="Yagi M."/>
            <person name="Zeng S.J."/>
            <person name="Shen C.Y."/>
            <person name="Yeh C.M."/>
            <person name="Luo Y.B."/>
            <person name="Tsai W.C."/>
            <person name="Van de Peer Y."/>
            <person name="Liu Z.J."/>
        </authorList>
    </citation>
    <scope>NUCLEOTIDE SEQUENCE [LARGE SCALE GENOMIC DNA]</scope>
    <source>
        <strain evidence="2">cv. Shenzhen</strain>
        <tissue evidence="1">Stem</tissue>
    </source>
</reference>
<sequence>MDVPPDLVHDPEVGVFEANTVAQKPGLTNLPRDIVPNFTSNDEEEPLVLVDEVGILDLENRTTPSLQNEASMKMGVGLPAKNSLEDLNIAGNPSSPQLLEEIISHRHGVRQDCIGTIPK</sequence>
<evidence type="ECO:0000313" key="2">
    <source>
        <dbReference type="Proteomes" id="UP000236161"/>
    </source>
</evidence>
<evidence type="ECO:0000313" key="1">
    <source>
        <dbReference type="EMBL" id="PKA46044.1"/>
    </source>
</evidence>
<keyword evidence="2" id="KW-1185">Reference proteome</keyword>
<dbReference type="AlphaFoldDB" id="A0A2H9ZRX4"/>
<organism evidence="1 2">
    <name type="scientific">Apostasia shenzhenica</name>
    <dbReference type="NCBI Taxonomy" id="1088818"/>
    <lineage>
        <taxon>Eukaryota</taxon>
        <taxon>Viridiplantae</taxon>
        <taxon>Streptophyta</taxon>
        <taxon>Embryophyta</taxon>
        <taxon>Tracheophyta</taxon>
        <taxon>Spermatophyta</taxon>
        <taxon>Magnoliopsida</taxon>
        <taxon>Liliopsida</taxon>
        <taxon>Asparagales</taxon>
        <taxon>Orchidaceae</taxon>
        <taxon>Apostasioideae</taxon>
        <taxon>Apostasia</taxon>
    </lineage>
</organism>
<proteinExistence type="predicted"/>
<dbReference type="EMBL" id="KZ454475">
    <property type="protein sequence ID" value="PKA46044.1"/>
    <property type="molecule type" value="Genomic_DNA"/>
</dbReference>
<gene>
    <name evidence="1" type="ORF">AXF42_Ash021645</name>
</gene>
<dbReference type="Proteomes" id="UP000236161">
    <property type="component" value="Unassembled WGS sequence"/>
</dbReference>
<name>A0A2H9ZRX4_9ASPA</name>